<dbReference type="OrthoDB" id="10397286at2759"/>
<dbReference type="InterPro" id="IPR007480">
    <property type="entry name" value="DUF529"/>
</dbReference>
<feature type="chain" id="PRO_5037538685" evidence="1">
    <location>
        <begin position="25"/>
        <end position="472"/>
    </location>
</feature>
<dbReference type="EMBL" id="CP056065">
    <property type="protein sequence ID" value="UKJ88000.2"/>
    <property type="molecule type" value="Genomic_DNA"/>
</dbReference>
<reference evidence="2" key="1">
    <citation type="submission" date="2022-07" db="EMBL/GenBank/DDBJ databases">
        <title>Evaluation of T. orientalis genome assembly methods using nanopore sequencing and analysis of variation between genomes.</title>
        <authorList>
            <person name="Yam J."/>
            <person name="Micallef M.L."/>
            <person name="Liu M."/>
            <person name="Djordjevic S.P."/>
            <person name="Bogema D.R."/>
            <person name="Jenkins C."/>
        </authorList>
    </citation>
    <scope>NUCLEOTIDE SEQUENCE</scope>
    <source>
        <strain evidence="2">Fish Creek</strain>
    </source>
</reference>
<protein>
    <submittedName>
        <fullName evidence="2">Uncharacterized protein</fullName>
    </submittedName>
</protein>
<keyword evidence="1" id="KW-0732">Signal</keyword>
<gene>
    <name evidence="2" type="ORF">MACJ_000442</name>
</gene>
<proteinExistence type="predicted"/>
<dbReference type="Proteomes" id="UP000244803">
    <property type="component" value="Chromosome 1"/>
</dbReference>
<organism evidence="2 3">
    <name type="scientific">Theileria orientalis</name>
    <dbReference type="NCBI Taxonomy" id="68886"/>
    <lineage>
        <taxon>Eukaryota</taxon>
        <taxon>Sar</taxon>
        <taxon>Alveolata</taxon>
        <taxon>Apicomplexa</taxon>
        <taxon>Aconoidasida</taxon>
        <taxon>Piroplasmida</taxon>
        <taxon>Theileriidae</taxon>
        <taxon>Theileria</taxon>
    </lineage>
</organism>
<evidence type="ECO:0000256" key="1">
    <source>
        <dbReference type="SAM" id="SignalP"/>
    </source>
</evidence>
<evidence type="ECO:0000313" key="3">
    <source>
        <dbReference type="Proteomes" id="UP000244803"/>
    </source>
</evidence>
<name>A0A976M415_THEOR</name>
<dbReference type="AlphaFoldDB" id="A0A976M415"/>
<feature type="signal peptide" evidence="1">
    <location>
        <begin position="1"/>
        <end position="24"/>
    </location>
</feature>
<evidence type="ECO:0000313" key="2">
    <source>
        <dbReference type="EMBL" id="UKJ88000.2"/>
    </source>
</evidence>
<dbReference type="Pfam" id="PF04385">
    <property type="entry name" value="FAINT"/>
    <property type="match status" value="2"/>
</dbReference>
<accession>A0A976M415</accession>
<sequence>MKFSLLSNAFFVCVVLAYKAFVHCSFRVKANPKSSSKTKDEPNYASLAKVAFESDDPSFYKKSSKHDYSSLVKLAYELEYLSNLETKSEKNNFAALSKLAFELDDLKNPKKSDNEFGSLVKAAYELDDLSDFKKDCRKHDYASIAKLAFQLDDLSPYKKTDGHTYASLAKLAFESEGTSIPESSSKKPASGSEQLKELFEKLKFFTTSTTTMFHNAKAGTLHLSFSDELTVLKDDQYNVEKQLNLVDFYFRPIYNCESVTYNDVTVWKKGDSDVNVPTSVTFDMDENQLVVRDRARHATYNKMADGSWRLVSLEVLDTNQLYYNPLYSELSEVPKLPLAGPLPQNLFVDLMLMAKALNIYTVHGDNLIMTNNLEAYDMERIGKFKSIYVFKFRPDTKCVGVEYQGKKIWSREQNDDTPLLEDEYTKDYPQRVLFNVRTSAVYVMFKDTYFVCVRQLKGFYLFRVNMLQIKLD</sequence>